<protein>
    <submittedName>
        <fullName evidence="5">DNA-binding protein HU</fullName>
    </submittedName>
</protein>
<sequence length="94" mass="10591">MNSSELVKSLAKKLQLSQTEINKRMDDVVTIITAELVKSNLISLSNFGLWETKKRDERVSVNPASGQRMLIPPRIVVKFKPANGLKEQLKTLDL</sequence>
<dbReference type="PRINTS" id="PR01727">
    <property type="entry name" value="DNABINDINGHU"/>
</dbReference>
<evidence type="ECO:0000313" key="5">
    <source>
        <dbReference type="EMBL" id="KAA6302143.1"/>
    </source>
</evidence>
<evidence type="ECO:0000256" key="1">
    <source>
        <dbReference type="ARBA" id="ARBA00010529"/>
    </source>
</evidence>
<reference evidence="5 6" key="1">
    <citation type="submission" date="2019-03" db="EMBL/GenBank/DDBJ databases">
        <title>Single cell metagenomics reveals metabolic interactions within the superorganism composed of flagellate Streblomastix strix and complex community of Bacteroidetes bacteria on its surface.</title>
        <authorList>
            <person name="Treitli S.C."/>
            <person name="Kolisko M."/>
            <person name="Husnik F."/>
            <person name="Keeling P."/>
            <person name="Hampl V."/>
        </authorList>
    </citation>
    <scope>NUCLEOTIDE SEQUENCE [LARGE SCALE GENOMIC DNA]</scope>
    <source>
        <strain evidence="5">St1</strain>
    </source>
</reference>
<dbReference type="PANTHER" id="PTHR33175">
    <property type="entry name" value="DNA-BINDING PROTEIN HU"/>
    <property type="match status" value="1"/>
</dbReference>
<gene>
    <name evidence="5" type="ORF">EZS26_001744</name>
</gene>
<dbReference type="GO" id="GO:0003677">
    <property type="term" value="F:DNA binding"/>
    <property type="evidence" value="ECO:0007669"/>
    <property type="project" value="UniProtKB-KW"/>
</dbReference>
<proteinExistence type="inferred from homology"/>
<organism evidence="5 6">
    <name type="scientific">Candidatus Ordinivivax streblomastigis</name>
    <dbReference type="NCBI Taxonomy" id="2540710"/>
    <lineage>
        <taxon>Bacteria</taxon>
        <taxon>Pseudomonadati</taxon>
        <taxon>Bacteroidota</taxon>
        <taxon>Bacteroidia</taxon>
        <taxon>Bacteroidales</taxon>
        <taxon>Candidatus Ordinivivax</taxon>
    </lineage>
</organism>
<dbReference type="SMART" id="SM00411">
    <property type="entry name" value="BHL"/>
    <property type="match status" value="1"/>
</dbReference>
<evidence type="ECO:0000313" key="6">
    <source>
        <dbReference type="Proteomes" id="UP000324575"/>
    </source>
</evidence>
<dbReference type="PANTHER" id="PTHR33175:SF3">
    <property type="entry name" value="DNA-BINDING PROTEIN HU-BETA"/>
    <property type="match status" value="1"/>
</dbReference>
<evidence type="ECO:0000256" key="3">
    <source>
        <dbReference type="ARBA" id="ARBA00023125"/>
    </source>
</evidence>
<evidence type="ECO:0000256" key="2">
    <source>
        <dbReference type="ARBA" id="ARBA00023067"/>
    </source>
</evidence>
<dbReference type="Gene3D" id="4.10.520.10">
    <property type="entry name" value="IHF-like DNA-binding proteins"/>
    <property type="match status" value="1"/>
</dbReference>
<dbReference type="Pfam" id="PF00216">
    <property type="entry name" value="Bac_DNA_binding"/>
    <property type="match status" value="1"/>
</dbReference>
<comment type="similarity">
    <text evidence="1 4">Belongs to the bacterial histone-like protein family.</text>
</comment>
<keyword evidence="2" id="KW-0226">DNA condensation</keyword>
<name>A0A5M8P139_9BACT</name>
<dbReference type="SUPFAM" id="SSF47729">
    <property type="entry name" value="IHF-like DNA-binding proteins"/>
    <property type="match status" value="1"/>
</dbReference>
<dbReference type="GO" id="GO:0030527">
    <property type="term" value="F:structural constituent of chromatin"/>
    <property type="evidence" value="ECO:0007669"/>
    <property type="project" value="InterPro"/>
</dbReference>
<dbReference type="GO" id="GO:0005829">
    <property type="term" value="C:cytosol"/>
    <property type="evidence" value="ECO:0007669"/>
    <property type="project" value="TreeGrafter"/>
</dbReference>
<dbReference type="AlphaFoldDB" id="A0A5M8P139"/>
<comment type="caution">
    <text evidence="5">The sequence shown here is derived from an EMBL/GenBank/DDBJ whole genome shotgun (WGS) entry which is preliminary data.</text>
</comment>
<dbReference type="Proteomes" id="UP000324575">
    <property type="component" value="Unassembled WGS sequence"/>
</dbReference>
<keyword evidence="3 5" id="KW-0238">DNA-binding</keyword>
<dbReference type="EMBL" id="SNRX01000010">
    <property type="protein sequence ID" value="KAA6302143.1"/>
    <property type="molecule type" value="Genomic_DNA"/>
</dbReference>
<dbReference type="GO" id="GO:0030261">
    <property type="term" value="P:chromosome condensation"/>
    <property type="evidence" value="ECO:0007669"/>
    <property type="project" value="UniProtKB-KW"/>
</dbReference>
<evidence type="ECO:0000256" key="4">
    <source>
        <dbReference type="RuleBase" id="RU003939"/>
    </source>
</evidence>
<dbReference type="InterPro" id="IPR010992">
    <property type="entry name" value="IHF-like_DNA-bd_dom_sf"/>
</dbReference>
<dbReference type="InterPro" id="IPR000119">
    <property type="entry name" value="Hist_DNA-bd"/>
</dbReference>
<accession>A0A5M8P139</accession>